<dbReference type="SUPFAM" id="SSF54523">
    <property type="entry name" value="Pili subunits"/>
    <property type="match status" value="1"/>
</dbReference>
<dbReference type="InterPro" id="IPR045584">
    <property type="entry name" value="Pilin-like"/>
</dbReference>
<sequence>MHFAPQRHAGFTLIEVLVAITVMALMSLMAWRGLDGMLRSQSGLQSRANEVRTLQAGLAQWQTDLDQMAELNNTPSWLWDGKVLRLTRRANAQDEAIQVVAWTWRSDAGRPGGGDWQRWQSAPLTSQAAWRQAWGLAEQWSQTPTENNRAQQVQVHPLSGWQIFVHRGGSWANPLSSDVVTAGSTNAPTAKQGTPPDGVRLILSLPQGPVGTGPLTLDWIRPTLSGGTP</sequence>
<evidence type="ECO:0000256" key="6">
    <source>
        <dbReference type="ARBA" id="ARBA00022989"/>
    </source>
</evidence>
<comment type="subcellular location">
    <subcellularLocation>
        <location evidence="1">Cell inner membrane</location>
        <topology evidence="1">Single-pass membrane protein</topology>
    </subcellularLocation>
</comment>
<dbReference type="Proteomes" id="UP001431902">
    <property type="component" value="Unassembled WGS sequence"/>
</dbReference>
<dbReference type="InterPro" id="IPR051621">
    <property type="entry name" value="T2SS_protein_J"/>
</dbReference>
<evidence type="ECO:0000256" key="3">
    <source>
        <dbReference type="ARBA" id="ARBA00022481"/>
    </source>
</evidence>
<keyword evidence="4" id="KW-0997">Cell inner membrane</keyword>
<evidence type="ECO:0000256" key="1">
    <source>
        <dbReference type="ARBA" id="ARBA00004377"/>
    </source>
</evidence>
<feature type="transmembrane region" description="Helical" evidence="8">
    <location>
        <begin position="12"/>
        <end position="31"/>
    </location>
</feature>
<dbReference type="PANTHER" id="PTHR39583:SF2">
    <property type="entry name" value="TYPE II SECRETION SYSTEM PROTEIN J"/>
    <property type="match status" value="1"/>
</dbReference>
<evidence type="ECO:0000313" key="9">
    <source>
        <dbReference type="EMBL" id="MDI9233822.1"/>
    </source>
</evidence>
<dbReference type="NCBIfam" id="TIGR02532">
    <property type="entry name" value="IV_pilin_GFxxxE"/>
    <property type="match status" value="1"/>
</dbReference>
<evidence type="ECO:0000256" key="8">
    <source>
        <dbReference type="SAM" id="Phobius"/>
    </source>
</evidence>
<reference evidence="9" key="1">
    <citation type="submission" date="2023-05" db="EMBL/GenBank/DDBJ databases">
        <title>Limnohabitans sp. strain HM2-2 Genome sequencing and assembly.</title>
        <authorList>
            <person name="Jung Y."/>
        </authorList>
    </citation>
    <scope>NUCLEOTIDE SEQUENCE</scope>
    <source>
        <strain evidence="9">HM2-2</strain>
    </source>
</reference>
<keyword evidence="3" id="KW-0488">Methylation</keyword>
<keyword evidence="6 8" id="KW-1133">Transmembrane helix</keyword>
<comment type="caution">
    <text evidence="9">The sequence shown here is derived from an EMBL/GenBank/DDBJ whole genome shotgun (WGS) entry which is preliminary data.</text>
</comment>
<dbReference type="InterPro" id="IPR012902">
    <property type="entry name" value="N_methyl_site"/>
</dbReference>
<keyword evidence="5 8" id="KW-0812">Transmembrane</keyword>
<evidence type="ECO:0000256" key="5">
    <source>
        <dbReference type="ARBA" id="ARBA00022692"/>
    </source>
</evidence>
<organism evidence="9 10">
    <name type="scientific">Limnohabitans lacus</name>
    <dbReference type="NCBI Taxonomy" id="3045173"/>
    <lineage>
        <taxon>Bacteria</taxon>
        <taxon>Pseudomonadati</taxon>
        <taxon>Pseudomonadota</taxon>
        <taxon>Betaproteobacteria</taxon>
        <taxon>Burkholderiales</taxon>
        <taxon>Comamonadaceae</taxon>
        <taxon>Limnohabitans</taxon>
    </lineage>
</organism>
<dbReference type="PROSITE" id="PS00409">
    <property type="entry name" value="PROKAR_NTER_METHYL"/>
    <property type="match status" value="1"/>
</dbReference>
<accession>A0ABT6X7B3</accession>
<evidence type="ECO:0000256" key="4">
    <source>
        <dbReference type="ARBA" id="ARBA00022519"/>
    </source>
</evidence>
<gene>
    <name evidence="9" type="ORF">QLQ16_08235</name>
</gene>
<evidence type="ECO:0000256" key="7">
    <source>
        <dbReference type="ARBA" id="ARBA00023136"/>
    </source>
</evidence>
<evidence type="ECO:0000256" key="2">
    <source>
        <dbReference type="ARBA" id="ARBA00022475"/>
    </source>
</evidence>
<dbReference type="PANTHER" id="PTHR39583">
    <property type="entry name" value="TYPE II SECRETION SYSTEM PROTEIN J-RELATED"/>
    <property type="match status" value="1"/>
</dbReference>
<name>A0ABT6X7B3_9BURK</name>
<evidence type="ECO:0000313" key="10">
    <source>
        <dbReference type="Proteomes" id="UP001431902"/>
    </source>
</evidence>
<dbReference type="Pfam" id="PF07963">
    <property type="entry name" value="N_methyl"/>
    <property type="match status" value="1"/>
</dbReference>
<proteinExistence type="predicted"/>
<keyword evidence="10" id="KW-1185">Reference proteome</keyword>
<dbReference type="EMBL" id="JASGBH010000005">
    <property type="protein sequence ID" value="MDI9233822.1"/>
    <property type="molecule type" value="Genomic_DNA"/>
</dbReference>
<keyword evidence="2" id="KW-1003">Cell membrane</keyword>
<protein>
    <submittedName>
        <fullName evidence="9">Prepilin-type N-terminal cleavage/methylation domain-containing protein</fullName>
    </submittedName>
</protein>
<keyword evidence="7 8" id="KW-0472">Membrane</keyword>
<dbReference type="RefSeq" id="WP_283224213.1">
    <property type="nucleotide sequence ID" value="NZ_JASGBH010000005.1"/>
</dbReference>